<evidence type="ECO:0000313" key="8">
    <source>
        <dbReference type="EMBL" id="PIR47949.1"/>
    </source>
</evidence>
<dbReference type="CDD" id="cd08704">
    <property type="entry name" value="Met_tRNA_FMT_C"/>
    <property type="match status" value="1"/>
</dbReference>
<evidence type="ECO:0000256" key="4">
    <source>
        <dbReference type="ARBA" id="ARBA00022917"/>
    </source>
</evidence>
<dbReference type="GO" id="GO:0005829">
    <property type="term" value="C:cytosol"/>
    <property type="evidence" value="ECO:0007669"/>
    <property type="project" value="TreeGrafter"/>
</dbReference>
<sequence length="304" mass="33267">MVKIVYFGTPEVSTYGLQALVDDARFEVVAVVTQPPKPVGRSATIQTSPIHALAGTLGIRVLTPTKAKEIEPELTEIAADLHVVVAFGQILPQSIVDLPPYGTLNIHPSLLPRWRGAAPVPATILAGDTLTGVCIMVMDAKMDHGPILDVSELPVDSKTTQELLPELMNQGAQRLPDVANDWIQGILTPQDQDHEAATFCKMLSRDDARIDWQRGFAYTERQVRAYTPWPGTWTEVETPKGWQRIKILKAHVDATRDEAIVLTTTNGLTSIGQLVLDELQFESKTPALGTDVAKTQKGLTLQVR</sequence>
<evidence type="ECO:0000256" key="3">
    <source>
        <dbReference type="ARBA" id="ARBA00022679"/>
    </source>
</evidence>
<evidence type="ECO:0000256" key="2">
    <source>
        <dbReference type="ARBA" id="ARBA00012261"/>
    </source>
</evidence>
<comment type="catalytic activity">
    <reaction evidence="5">
        <text>L-methionyl-tRNA(fMet) + (6R)-10-formyltetrahydrofolate = N-formyl-L-methionyl-tRNA(fMet) + (6S)-5,6,7,8-tetrahydrofolate + H(+)</text>
        <dbReference type="Rhea" id="RHEA:24380"/>
        <dbReference type="Rhea" id="RHEA-COMP:9952"/>
        <dbReference type="Rhea" id="RHEA-COMP:9953"/>
        <dbReference type="ChEBI" id="CHEBI:15378"/>
        <dbReference type="ChEBI" id="CHEBI:57453"/>
        <dbReference type="ChEBI" id="CHEBI:78530"/>
        <dbReference type="ChEBI" id="CHEBI:78844"/>
        <dbReference type="ChEBI" id="CHEBI:195366"/>
        <dbReference type="EC" id="2.1.2.9"/>
    </reaction>
</comment>
<dbReference type="Gene3D" id="3.40.50.12230">
    <property type="match status" value="1"/>
</dbReference>
<reference evidence="8 9" key="1">
    <citation type="submission" date="2017-09" db="EMBL/GenBank/DDBJ databases">
        <title>Depth-based differentiation of microbial function through sediment-hosted aquifers and enrichment of novel symbionts in the deep terrestrial subsurface.</title>
        <authorList>
            <person name="Probst A.J."/>
            <person name="Ladd B."/>
            <person name="Jarett J.K."/>
            <person name="Geller-Mcgrath D.E."/>
            <person name="Sieber C.M."/>
            <person name="Emerson J.B."/>
            <person name="Anantharaman K."/>
            <person name="Thomas B.C."/>
            <person name="Malmstrom R."/>
            <person name="Stieglmeier M."/>
            <person name="Klingl A."/>
            <person name="Woyke T."/>
            <person name="Ryan C.M."/>
            <person name="Banfield J.F."/>
        </authorList>
    </citation>
    <scope>NUCLEOTIDE SEQUENCE [LARGE SCALE GENOMIC DNA]</scope>
    <source>
        <strain evidence="8">CG10_big_fil_rev_8_21_14_0_10_50_16</strain>
    </source>
</reference>
<dbReference type="InterPro" id="IPR036477">
    <property type="entry name" value="Formyl_transf_N_sf"/>
</dbReference>
<evidence type="ECO:0000259" key="7">
    <source>
        <dbReference type="Pfam" id="PF02911"/>
    </source>
</evidence>
<dbReference type="NCBIfam" id="TIGR00460">
    <property type="entry name" value="fmt"/>
    <property type="match status" value="1"/>
</dbReference>
<dbReference type="PANTHER" id="PTHR11138">
    <property type="entry name" value="METHIONYL-TRNA FORMYLTRANSFERASE"/>
    <property type="match status" value="1"/>
</dbReference>
<dbReference type="Pfam" id="PF02911">
    <property type="entry name" value="Formyl_trans_C"/>
    <property type="match status" value="1"/>
</dbReference>
<organism evidence="8 9">
    <name type="scientific">Candidatus Uhrbacteria bacterium CG10_big_fil_rev_8_21_14_0_10_50_16</name>
    <dbReference type="NCBI Taxonomy" id="1975039"/>
    <lineage>
        <taxon>Bacteria</taxon>
        <taxon>Candidatus Uhriibacteriota</taxon>
    </lineage>
</organism>
<dbReference type="SUPFAM" id="SSF53328">
    <property type="entry name" value="Formyltransferase"/>
    <property type="match status" value="1"/>
</dbReference>
<proteinExistence type="inferred from homology"/>
<feature type="domain" description="Formyl transferase C-terminal" evidence="7">
    <location>
        <begin position="203"/>
        <end position="295"/>
    </location>
</feature>
<dbReference type="InterPro" id="IPR001555">
    <property type="entry name" value="GART_AS"/>
</dbReference>
<evidence type="ECO:0000259" key="6">
    <source>
        <dbReference type="Pfam" id="PF00551"/>
    </source>
</evidence>
<dbReference type="EC" id="2.1.2.9" evidence="2 5"/>
<dbReference type="HAMAP" id="MF_00182">
    <property type="entry name" value="Formyl_trans"/>
    <property type="match status" value="1"/>
</dbReference>
<dbReference type="InterPro" id="IPR005794">
    <property type="entry name" value="Fmt"/>
</dbReference>
<dbReference type="Pfam" id="PF00551">
    <property type="entry name" value="Formyl_trans_N"/>
    <property type="match status" value="1"/>
</dbReference>
<dbReference type="EMBL" id="PCYM01000001">
    <property type="protein sequence ID" value="PIR47949.1"/>
    <property type="molecule type" value="Genomic_DNA"/>
</dbReference>
<accession>A0A2H0RN17</accession>
<evidence type="ECO:0000313" key="9">
    <source>
        <dbReference type="Proteomes" id="UP000230084"/>
    </source>
</evidence>
<dbReference type="AlphaFoldDB" id="A0A2H0RN17"/>
<keyword evidence="3 5" id="KW-0808">Transferase</keyword>
<comment type="similarity">
    <text evidence="1 5">Belongs to the Fmt family.</text>
</comment>
<dbReference type="PROSITE" id="PS00373">
    <property type="entry name" value="GART"/>
    <property type="match status" value="1"/>
</dbReference>
<name>A0A2H0RN17_9BACT</name>
<evidence type="ECO:0000256" key="1">
    <source>
        <dbReference type="ARBA" id="ARBA00010699"/>
    </source>
</evidence>
<dbReference type="InterPro" id="IPR044135">
    <property type="entry name" value="Met-tRNA-FMT_C"/>
</dbReference>
<dbReference type="GO" id="GO:0004479">
    <property type="term" value="F:methionyl-tRNA formyltransferase activity"/>
    <property type="evidence" value="ECO:0007669"/>
    <property type="project" value="UniProtKB-UniRule"/>
</dbReference>
<evidence type="ECO:0000256" key="5">
    <source>
        <dbReference type="HAMAP-Rule" id="MF_00182"/>
    </source>
</evidence>
<dbReference type="SUPFAM" id="SSF50486">
    <property type="entry name" value="FMT C-terminal domain-like"/>
    <property type="match status" value="1"/>
</dbReference>
<comment type="caution">
    <text evidence="8">The sequence shown here is derived from an EMBL/GenBank/DDBJ whole genome shotgun (WGS) entry which is preliminary data.</text>
</comment>
<dbReference type="PANTHER" id="PTHR11138:SF5">
    <property type="entry name" value="METHIONYL-TRNA FORMYLTRANSFERASE, MITOCHONDRIAL"/>
    <property type="match status" value="1"/>
</dbReference>
<dbReference type="InterPro" id="IPR002376">
    <property type="entry name" value="Formyl_transf_N"/>
</dbReference>
<protein>
    <recommendedName>
        <fullName evidence="2 5">Methionyl-tRNA formyltransferase</fullName>
        <ecNumber evidence="2 5">2.1.2.9</ecNumber>
    </recommendedName>
</protein>
<dbReference type="InterPro" id="IPR041711">
    <property type="entry name" value="Met-tRNA-FMT_N"/>
</dbReference>
<dbReference type="CDD" id="cd08646">
    <property type="entry name" value="FMT_core_Met-tRNA-FMT_N"/>
    <property type="match status" value="1"/>
</dbReference>
<dbReference type="InterPro" id="IPR011034">
    <property type="entry name" value="Formyl_transferase-like_C_sf"/>
</dbReference>
<gene>
    <name evidence="5" type="primary">fmt</name>
    <name evidence="8" type="ORF">COV06_00925</name>
</gene>
<comment type="function">
    <text evidence="5">Attaches a formyl group to the free amino group of methionyl-tRNA(fMet). The formyl group appears to play a dual role in the initiator identity of N-formylmethionyl-tRNA by promoting its recognition by IF2 and preventing the misappropriation of this tRNA by the elongation apparatus.</text>
</comment>
<keyword evidence="4 5" id="KW-0648">Protein biosynthesis</keyword>
<dbReference type="InterPro" id="IPR005793">
    <property type="entry name" value="Formyl_trans_C"/>
</dbReference>
<feature type="domain" description="Formyl transferase N-terminal" evidence="6">
    <location>
        <begin position="3"/>
        <end position="165"/>
    </location>
</feature>
<dbReference type="Proteomes" id="UP000230084">
    <property type="component" value="Unassembled WGS sequence"/>
</dbReference>
<feature type="binding site" evidence="5">
    <location>
        <begin position="109"/>
        <end position="112"/>
    </location>
    <ligand>
        <name>(6S)-5,6,7,8-tetrahydrofolate</name>
        <dbReference type="ChEBI" id="CHEBI:57453"/>
    </ligand>
</feature>